<comment type="caution">
    <text evidence="2">The sequence shown here is derived from an EMBL/GenBank/DDBJ whole genome shotgun (WGS) entry which is preliminary data.</text>
</comment>
<reference evidence="2" key="1">
    <citation type="journal article" date="2019" name="bioRxiv">
        <title>The Genome of the Zebra Mussel, Dreissena polymorpha: A Resource for Invasive Species Research.</title>
        <authorList>
            <person name="McCartney M.A."/>
            <person name="Auch B."/>
            <person name="Kono T."/>
            <person name="Mallez S."/>
            <person name="Zhang Y."/>
            <person name="Obille A."/>
            <person name="Becker A."/>
            <person name="Abrahante J.E."/>
            <person name="Garbe J."/>
            <person name="Badalamenti J.P."/>
            <person name="Herman A."/>
            <person name="Mangelson H."/>
            <person name="Liachko I."/>
            <person name="Sullivan S."/>
            <person name="Sone E.D."/>
            <person name="Koren S."/>
            <person name="Silverstein K.A.T."/>
            <person name="Beckman K.B."/>
            <person name="Gohl D.M."/>
        </authorList>
    </citation>
    <scope>NUCLEOTIDE SEQUENCE</scope>
    <source>
        <strain evidence="2">Duluth1</strain>
        <tissue evidence="2">Whole animal</tissue>
    </source>
</reference>
<gene>
    <name evidence="2" type="ORF">DPMN_086398</name>
</gene>
<evidence type="ECO:0000313" key="3">
    <source>
        <dbReference type="Proteomes" id="UP000828390"/>
    </source>
</evidence>
<evidence type="ECO:0000256" key="1">
    <source>
        <dbReference type="SAM" id="MobiDB-lite"/>
    </source>
</evidence>
<dbReference type="AlphaFoldDB" id="A0A9D4KQD5"/>
<dbReference type="Proteomes" id="UP000828390">
    <property type="component" value="Unassembled WGS sequence"/>
</dbReference>
<accession>A0A9D4KQD5</accession>
<feature type="region of interest" description="Disordered" evidence="1">
    <location>
        <begin position="67"/>
        <end position="101"/>
    </location>
</feature>
<sequence>MIHINYLTRSQYFPVPPRLNPVNSPAQSRSTPDWLRFIQVKPRQSPGCRRVCPGRAPVKAGSVLVEPRQRHGRAPVYRNSAGTHRGYTGIRRHQRYGKTPV</sequence>
<organism evidence="2 3">
    <name type="scientific">Dreissena polymorpha</name>
    <name type="common">Zebra mussel</name>
    <name type="synonym">Mytilus polymorpha</name>
    <dbReference type="NCBI Taxonomy" id="45954"/>
    <lineage>
        <taxon>Eukaryota</taxon>
        <taxon>Metazoa</taxon>
        <taxon>Spiralia</taxon>
        <taxon>Lophotrochozoa</taxon>
        <taxon>Mollusca</taxon>
        <taxon>Bivalvia</taxon>
        <taxon>Autobranchia</taxon>
        <taxon>Heteroconchia</taxon>
        <taxon>Euheterodonta</taxon>
        <taxon>Imparidentia</taxon>
        <taxon>Neoheterodontei</taxon>
        <taxon>Myida</taxon>
        <taxon>Dreissenoidea</taxon>
        <taxon>Dreissenidae</taxon>
        <taxon>Dreissena</taxon>
    </lineage>
</organism>
<keyword evidence="3" id="KW-1185">Reference proteome</keyword>
<name>A0A9D4KQD5_DREPO</name>
<evidence type="ECO:0000313" key="2">
    <source>
        <dbReference type="EMBL" id="KAH3844145.1"/>
    </source>
</evidence>
<dbReference type="EMBL" id="JAIWYP010000003">
    <property type="protein sequence ID" value="KAH3844145.1"/>
    <property type="molecule type" value="Genomic_DNA"/>
</dbReference>
<protein>
    <submittedName>
        <fullName evidence="2">Uncharacterized protein</fullName>
    </submittedName>
</protein>
<feature type="compositionally biased region" description="Basic residues" evidence="1">
    <location>
        <begin position="90"/>
        <end position="101"/>
    </location>
</feature>
<proteinExistence type="predicted"/>
<reference evidence="2" key="2">
    <citation type="submission" date="2020-11" db="EMBL/GenBank/DDBJ databases">
        <authorList>
            <person name="McCartney M.A."/>
            <person name="Auch B."/>
            <person name="Kono T."/>
            <person name="Mallez S."/>
            <person name="Becker A."/>
            <person name="Gohl D.M."/>
            <person name="Silverstein K.A.T."/>
            <person name="Koren S."/>
            <person name="Bechman K.B."/>
            <person name="Herman A."/>
            <person name="Abrahante J.E."/>
            <person name="Garbe J."/>
        </authorList>
    </citation>
    <scope>NUCLEOTIDE SEQUENCE</scope>
    <source>
        <strain evidence="2">Duluth1</strain>
        <tissue evidence="2">Whole animal</tissue>
    </source>
</reference>